<feature type="region of interest" description="Disordered" evidence="2">
    <location>
        <begin position="178"/>
        <end position="239"/>
    </location>
</feature>
<evidence type="ECO:0000313" key="4">
    <source>
        <dbReference type="EMBL" id="EXB63593.1"/>
    </source>
</evidence>
<organism evidence="4 5">
    <name type="scientific">Morus notabilis</name>
    <dbReference type="NCBI Taxonomy" id="981085"/>
    <lineage>
        <taxon>Eukaryota</taxon>
        <taxon>Viridiplantae</taxon>
        <taxon>Streptophyta</taxon>
        <taxon>Embryophyta</taxon>
        <taxon>Tracheophyta</taxon>
        <taxon>Spermatophyta</taxon>
        <taxon>Magnoliopsida</taxon>
        <taxon>eudicotyledons</taxon>
        <taxon>Gunneridae</taxon>
        <taxon>Pentapetalae</taxon>
        <taxon>rosids</taxon>
        <taxon>fabids</taxon>
        <taxon>Rosales</taxon>
        <taxon>Moraceae</taxon>
        <taxon>Moreae</taxon>
        <taxon>Morus</taxon>
    </lineage>
</organism>
<dbReference type="SUPFAM" id="SSF48371">
    <property type="entry name" value="ARM repeat"/>
    <property type="match status" value="2"/>
</dbReference>
<feature type="compositionally biased region" description="Polar residues" evidence="2">
    <location>
        <begin position="212"/>
        <end position="221"/>
    </location>
</feature>
<feature type="compositionally biased region" description="Low complexity" evidence="2">
    <location>
        <begin position="195"/>
        <end position="206"/>
    </location>
</feature>
<dbReference type="STRING" id="981085.W9R979"/>
<protein>
    <recommendedName>
        <fullName evidence="3">PI4-kinase N-terminal domain-containing protein</fullName>
    </recommendedName>
</protein>
<accession>W9R979</accession>
<proteinExistence type="inferred from homology"/>
<dbReference type="AlphaFoldDB" id="W9R979"/>
<feature type="domain" description="PI4-kinase N-terminal" evidence="3">
    <location>
        <begin position="298"/>
        <end position="1000"/>
    </location>
</feature>
<reference evidence="5" key="1">
    <citation type="submission" date="2013-01" db="EMBL/GenBank/DDBJ databases">
        <title>Draft Genome Sequence of a Mulberry Tree, Morus notabilis C.K. Schneid.</title>
        <authorList>
            <person name="He N."/>
            <person name="Zhao S."/>
        </authorList>
    </citation>
    <scope>NUCLEOTIDE SEQUENCE</scope>
</reference>
<feature type="compositionally biased region" description="Low complexity" evidence="2">
    <location>
        <begin position="222"/>
        <end position="235"/>
    </location>
</feature>
<evidence type="ECO:0000259" key="3">
    <source>
        <dbReference type="Pfam" id="PF19274"/>
    </source>
</evidence>
<evidence type="ECO:0000256" key="1">
    <source>
        <dbReference type="ARBA" id="ARBA00006209"/>
    </source>
</evidence>
<dbReference type="EMBL" id="KE344491">
    <property type="protein sequence ID" value="EXB63593.1"/>
    <property type="molecule type" value="Genomic_DNA"/>
</dbReference>
<dbReference type="Proteomes" id="UP000030645">
    <property type="component" value="Unassembled WGS sequence"/>
</dbReference>
<dbReference type="InterPro" id="IPR016024">
    <property type="entry name" value="ARM-type_fold"/>
</dbReference>
<comment type="similarity">
    <text evidence="1">Belongs to the PI3/PI4-kinase family. Type III PI4K subfamily.</text>
</comment>
<dbReference type="Pfam" id="PF19274">
    <property type="entry name" value="PI4K_N"/>
    <property type="match status" value="1"/>
</dbReference>
<name>W9R979_9ROSA</name>
<evidence type="ECO:0000256" key="2">
    <source>
        <dbReference type="SAM" id="MobiDB-lite"/>
    </source>
</evidence>
<dbReference type="InterPro" id="IPR045495">
    <property type="entry name" value="PI4K_N"/>
</dbReference>
<dbReference type="eggNOG" id="KOG0902">
    <property type="taxonomic scope" value="Eukaryota"/>
</dbReference>
<keyword evidence="5" id="KW-1185">Reference proteome</keyword>
<gene>
    <name evidence="4" type="ORF">L484_026932</name>
</gene>
<sequence length="1101" mass="120291">MEALIELCDLIAQNPTQFSEKLAWICGRCPPPESLGAGSPRVSRSQLNAVLAVARFLSKCPDSADLRPKAVVVEFLRSVPSSFNQSFWPQAFGTDAIASFFSDFLGYVSKAAELSPDFASEIAGFTGEVVMSAISNGGGDLGISRAFLTALSESFPPILSSDAERLINLLFDQLSMSGPVVQSPTTPRERVRANSETSSSQSSPMSVKHYQPNDSSSPGNEASQVSGSSGSAASRVGDDAISATSSRSSVIVNGGGILWKSGVEPFNDGGGGAALLRQQVSSFEEEPVESLEKQEVALKLIAHIVDKVRIDAGLLEQVRLIAKRQLQSMTVFLKIRKRDWSEHGALLKARINTKLLVYKAAATLMLKSLACFDSDAKLAKKLAHETLALFMDAVEACLLSVWRKLRICEELFGSLLAGLSQIAVTRGGQSLRILLIRLKPVVLTVCAQADTWATSQGAMFESVMKTSCEIIECCWSKERGPVDTFIMGLASSIRERNDYEEQVDKDKSAIPVVQLNVIRLLADLNVAVNESEVVNMILPLFIESLEEGDASTPSLLRLRLLDAVSSMASLGFEKSYRETVVLMTRSYLNKLSSVGSAESKTVAPEATTERVETLPAGFLLIACGLKNAKLRSDYRHRLLSLCSDVGLAAESKSGRSGADFLGPLLPAVAEICSDFDPTVDVEPSLLKLFRNLWFYVALFGLAPPVQKIQQPIKSVSTTLNSVGSMGTIALQAVGGPYMWNTQWSSAVQRIAQGTPPLVVSYVKWLEDELELNALHNPGSRRGSGNEKAAVAQRTALSAALGGRVDVGSMSTISGVKATYLLAVAFLEIIRFSSNGGILNGSIELTASRSAFSCVFEYLKTPNLMPAVFQCLMAIVHRAFETAVSWLEDRISETGKEAEVRELTLSAHACFLIKSMSLREEHIREVAVNLLTQIRDRFPQVLWNSSCFDSLLFSMHNDSPSTVVNDPAWVVTVRSLYQKVVREWIIKSLSYAPCTSQGLLQGFYFPFSVDCPFSCTSAAEGRMDISQAKSLLISAPETTDPKYRAWKTDDHLVMSWLINSMTMEVGQPRRYGRLHMKRIPALRIPQSYLRLRPDYMIYDREN</sequence>
<evidence type="ECO:0000313" key="5">
    <source>
        <dbReference type="Proteomes" id="UP000030645"/>
    </source>
</evidence>